<dbReference type="PANTHER" id="PTHR38776">
    <property type="entry name" value="MLTA-INTERACTING PROTEIN-RELATED"/>
    <property type="match status" value="1"/>
</dbReference>
<name>A0A0S2JZT3_9GAMM</name>
<proteinExistence type="inferred from homology"/>
<dbReference type="GO" id="GO:0009279">
    <property type="term" value="C:cell outer membrane"/>
    <property type="evidence" value="ECO:0007669"/>
    <property type="project" value="UniProtKB-SubCell"/>
</dbReference>
<evidence type="ECO:0000256" key="6">
    <source>
        <dbReference type="SAM" id="SignalP"/>
    </source>
</evidence>
<dbReference type="PATRIC" id="fig|161398.10.peg.1044"/>
<dbReference type="KEGG" id="pphe:PP2015_1024"/>
<evidence type="ECO:0000256" key="4">
    <source>
        <dbReference type="ARBA" id="ARBA00023136"/>
    </source>
</evidence>
<evidence type="ECO:0000256" key="5">
    <source>
        <dbReference type="ARBA" id="ARBA00023237"/>
    </source>
</evidence>
<feature type="signal peptide" evidence="6">
    <location>
        <begin position="1"/>
        <end position="31"/>
    </location>
</feature>
<dbReference type="AlphaFoldDB" id="A0A0S2JZT3"/>
<accession>A0A0S2JZT3</accession>
<evidence type="ECO:0000313" key="7">
    <source>
        <dbReference type="EMBL" id="ALO41542.1"/>
    </source>
</evidence>
<evidence type="ECO:0000256" key="1">
    <source>
        <dbReference type="ARBA" id="ARBA00004442"/>
    </source>
</evidence>
<dbReference type="Pfam" id="PF06629">
    <property type="entry name" value="MipA"/>
    <property type="match status" value="1"/>
</dbReference>
<dbReference type="EMBL" id="CP013187">
    <property type="protein sequence ID" value="ALO41542.1"/>
    <property type="molecule type" value="Genomic_DNA"/>
</dbReference>
<comment type="similarity">
    <text evidence="2">Belongs to the MipA/OmpV family.</text>
</comment>
<keyword evidence="4" id="KW-0472">Membrane</keyword>
<keyword evidence="5" id="KW-0998">Cell outer membrane</keyword>
<dbReference type="STRING" id="161398.PP2015_1024"/>
<evidence type="ECO:0000256" key="2">
    <source>
        <dbReference type="ARBA" id="ARBA00005722"/>
    </source>
</evidence>
<organism evidence="7 8">
    <name type="scientific">Pseudoalteromonas phenolica</name>
    <dbReference type="NCBI Taxonomy" id="161398"/>
    <lineage>
        <taxon>Bacteria</taxon>
        <taxon>Pseudomonadati</taxon>
        <taxon>Pseudomonadota</taxon>
        <taxon>Gammaproteobacteria</taxon>
        <taxon>Alteromonadales</taxon>
        <taxon>Pseudoalteromonadaceae</taxon>
        <taxon>Pseudoalteromonas</taxon>
    </lineage>
</organism>
<gene>
    <name evidence="7" type="ORF">PP2015_1024</name>
</gene>
<dbReference type="Proteomes" id="UP000061457">
    <property type="component" value="Chromosome I"/>
</dbReference>
<keyword evidence="8" id="KW-1185">Reference proteome</keyword>
<keyword evidence="3 6" id="KW-0732">Signal</keyword>
<feature type="chain" id="PRO_5006600949" evidence="6">
    <location>
        <begin position="32"/>
        <end position="282"/>
    </location>
</feature>
<comment type="subcellular location">
    <subcellularLocation>
        <location evidence="1">Cell outer membrane</location>
    </subcellularLocation>
</comment>
<dbReference type="InterPro" id="IPR010583">
    <property type="entry name" value="MipA"/>
</dbReference>
<sequence length="282" mass="32176">MTIITALTKTMKKITILLLCCFCFFSTLSHADEHLEKDELLWQFSLGTFWVDSTMTQLVGAKSHFSTPGLLIDAKIEYKNFYLNTHSGDFYGGSDLGYQLVIEDGWGIDAILGSYQQSFNENGYYENKDKVPELAGIKEREHDLSLGFAYYFNHGEFQTVAELVFDVFGESDGWLFHLDTTRNFELRNWDVWLNVGANYYSSAFIDYYYGIDADEATAFRPEYVVSNTSSLYLQLQADYPIAENWVFSAGASGFVYSSHIVESPIVHSRHARVIFAGVKYVF</sequence>
<protein>
    <submittedName>
        <fullName evidence="7">Outer membrane protein</fullName>
    </submittedName>
</protein>
<evidence type="ECO:0000256" key="3">
    <source>
        <dbReference type="ARBA" id="ARBA00022729"/>
    </source>
</evidence>
<dbReference type="PANTHER" id="PTHR38776:SF1">
    <property type="entry name" value="MLTA-INTERACTING PROTEIN-RELATED"/>
    <property type="match status" value="1"/>
</dbReference>
<reference evidence="7 8" key="1">
    <citation type="submission" date="2015-11" db="EMBL/GenBank/DDBJ databases">
        <authorList>
            <person name="Zhang Y."/>
            <person name="Guo Z."/>
        </authorList>
    </citation>
    <scope>NUCLEOTIDE SEQUENCE [LARGE SCALE GENOMIC DNA]</scope>
    <source>
        <strain evidence="7 8">KCTC 12086</strain>
    </source>
</reference>
<evidence type="ECO:0000313" key="8">
    <source>
        <dbReference type="Proteomes" id="UP000061457"/>
    </source>
</evidence>